<sequence>MEDWLVEELVICPRRIELLRKAKKFKNFRISPTILKKLDNMEIDDILPNPKVLSTVVPTSSNFVEPPKRTQRKRQVDDSKKEQICTKCRGKLFRVVDNERPDKRLILECMRRDCLATFNFTDLPVGTIVGEDVYTADSFRRDPLRFYYPTKEDIAFYKKEFEKEPTTSKNVIENDRGALLISVPGQIRKVRLM</sequence>
<evidence type="ECO:0000313" key="1">
    <source>
        <dbReference type="EMBL" id="CAI5437631.1"/>
    </source>
</evidence>
<protein>
    <submittedName>
        <fullName evidence="1">Uncharacterized protein</fullName>
    </submittedName>
</protein>
<dbReference type="Proteomes" id="UP001152747">
    <property type="component" value="Unassembled WGS sequence"/>
</dbReference>
<dbReference type="AlphaFoldDB" id="A0A9P1MS12"/>
<dbReference type="OrthoDB" id="5809190at2759"/>
<name>A0A9P1MS12_9PELO</name>
<accession>A0A9P1MS12</accession>
<keyword evidence="2" id="KW-1185">Reference proteome</keyword>
<dbReference type="EMBL" id="CANHGI010000001">
    <property type="protein sequence ID" value="CAI5437631.1"/>
    <property type="molecule type" value="Genomic_DNA"/>
</dbReference>
<organism evidence="1 2">
    <name type="scientific">Caenorhabditis angaria</name>
    <dbReference type="NCBI Taxonomy" id="860376"/>
    <lineage>
        <taxon>Eukaryota</taxon>
        <taxon>Metazoa</taxon>
        <taxon>Ecdysozoa</taxon>
        <taxon>Nematoda</taxon>
        <taxon>Chromadorea</taxon>
        <taxon>Rhabditida</taxon>
        <taxon>Rhabditina</taxon>
        <taxon>Rhabditomorpha</taxon>
        <taxon>Rhabditoidea</taxon>
        <taxon>Rhabditidae</taxon>
        <taxon>Peloderinae</taxon>
        <taxon>Caenorhabditis</taxon>
    </lineage>
</organism>
<proteinExistence type="predicted"/>
<reference evidence="1" key="1">
    <citation type="submission" date="2022-11" db="EMBL/GenBank/DDBJ databases">
        <authorList>
            <person name="Kikuchi T."/>
        </authorList>
    </citation>
    <scope>NUCLEOTIDE SEQUENCE</scope>
    <source>
        <strain evidence="1">PS1010</strain>
    </source>
</reference>
<comment type="caution">
    <text evidence="1">The sequence shown here is derived from an EMBL/GenBank/DDBJ whole genome shotgun (WGS) entry which is preliminary data.</text>
</comment>
<gene>
    <name evidence="1" type="ORF">CAMP_LOCUS268</name>
</gene>
<evidence type="ECO:0000313" key="2">
    <source>
        <dbReference type="Proteomes" id="UP001152747"/>
    </source>
</evidence>